<feature type="region of interest" description="Disordered" evidence="1">
    <location>
        <begin position="1298"/>
        <end position="1321"/>
    </location>
</feature>
<dbReference type="PANTHER" id="PTHR10663">
    <property type="entry name" value="GUANYL-NUCLEOTIDE EXCHANGE FACTOR"/>
    <property type="match status" value="1"/>
</dbReference>
<reference evidence="3" key="1">
    <citation type="journal article" date="2023" name="Mol. Plant Microbe Interact.">
        <title>Elucidating the Obligate Nature and Biological Capacity of an Invasive Fungal Corn Pathogen.</title>
        <authorList>
            <person name="MacCready J.S."/>
            <person name="Roggenkamp E.M."/>
            <person name="Gdanetz K."/>
            <person name="Chilvers M.I."/>
        </authorList>
    </citation>
    <scope>NUCLEOTIDE SEQUENCE</scope>
    <source>
        <strain evidence="3">PM02</strain>
    </source>
</reference>
<comment type="caution">
    <text evidence="3">The sequence shown here is derived from an EMBL/GenBank/DDBJ whole genome shotgun (WGS) entry which is preliminary data.</text>
</comment>
<proteinExistence type="predicted"/>
<evidence type="ECO:0000313" key="3">
    <source>
        <dbReference type="EMBL" id="KAK2066801.1"/>
    </source>
</evidence>
<dbReference type="PROSITE" id="PS50190">
    <property type="entry name" value="SEC7"/>
    <property type="match status" value="1"/>
</dbReference>
<dbReference type="GO" id="GO:0032012">
    <property type="term" value="P:regulation of ARF protein signal transduction"/>
    <property type="evidence" value="ECO:0007669"/>
    <property type="project" value="InterPro"/>
</dbReference>
<dbReference type="InterPro" id="IPR035999">
    <property type="entry name" value="Sec7_dom_sf"/>
</dbReference>
<dbReference type="GO" id="GO:0005085">
    <property type="term" value="F:guanyl-nucleotide exchange factor activity"/>
    <property type="evidence" value="ECO:0007669"/>
    <property type="project" value="InterPro"/>
</dbReference>
<keyword evidence="4" id="KW-1185">Reference proteome</keyword>
<dbReference type="InterPro" id="IPR032691">
    <property type="entry name" value="Mon2/Sec7/BIG1-like_HUS"/>
</dbReference>
<gene>
    <name evidence="3" type="ORF">P8C59_000586</name>
</gene>
<dbReference type="GO" id="GO:0016192">
    <property type="term" value="P:vesicle-mediated transport"/>
    <property type="evidence" value="ECO:0007669"/>
    <property type="project" value="UniProtKB-ARBA"/>
</dbReference>
<dbReference type="SUPFAM" id="SSF48425">
    <property type="entry name" value="Sec7 domain"/>
    <property type="match status" value="1"/>
</dbReference>
<feature type="compositionally biased region" description="Low complexity" evidence="1">
    <location>
        <begin position="333"/>
        <end position="353"/>
    </location>
</feature>
<sequence>MEAGIHSLSGSAPGNFSRRGPPPPASSRMQYRRRPVSVSVDPVSLVISECIAITSAMQKHARSGHSSVSAILGGSPNVVQLGSPVAPRGRKSSGSNSASDAVAGELGPANRWGLRGKKGKSMQDNPLISGFARLRHELTGVKDIAKFDSLILLFPFLQIIQAKGTAAPITVLALRAVRKFLSYGFIAPESPRFALAMQSLSTAITHCQFDIIDPPQEEVVLLMILHLMEDMLSGPGGDILSDDSICDLMGRGLTICSRKRFSEVLRQTAEASMVRMCQIIFEDLKHLEDEAGEESDALDKKTDKNMDSVKMDPATNGTDLPELAVPMEGRPDAGASGPRPSSSSEKASSNGEPAAANGGTRNSTSSTSESSESVDLRPYSLPSIRELFRALVNFLDPHDKVHPDHMRVMALRIINVALEVAGPSMARHPALAIIAEDRLCCYLFQLVRSDNMAVLQEALVVTSTLLSTCRGILKLQQELYLSYLVACLHPSVEIPREPGIDPSLGRSTPVPVKDRQKLGMEGGARKPDARQAMIENIGVLARMPTFMVELFVNYDCDENRADLCEDMIGLLSRNALPDSVTWSTTSVPPLCLDALLRFIQFIAERLPNAPVTEAFPDPGQLRERRRRKKLIIKGTSKFNESPKGGLAYLQEKGIISDASDPSAVARFLRQTSRVNKKMLGEFIAKKGNEPILDAFIEDFRFSGKRIDEALRALLESFRLPGESPLIERIVKAFTERYCDVVKPESVANPDAAFVLTYAIIMLNVDQHSPKVKQARMEPKDFARNLRGVNDGKDFDPDFLQEIFDAIRSNEIILPDEHDNKHAFDYAWKELLLKTESTSPLVMCDTNIYDADMFAATWNPIVSCLSFVFMSATDDTVFGRVITGFDECARIAAKYGNAEALDEIIYRLSYMSTLATDALSNTALNTEVQVNEKESGVMVSELAVKFGSNFRAQLATLVLFRVITRSEHVIQDGWQYIIRIWLNLFVNSLIPPFFSADPNRLSLAAIPLQPPSHVIDRNAKQNDAGFFSAFTSYITSYAADDPPEPSEEELESTLCTVDCINQCSMGDLFANIANLPSNKLKPLVEALLDELPEDASSSVVITVKAENAPQSPSAGQGNWPNKAVYDPATVYILEFCTTLALRDEETISAIGKPVVEAVQGPLRDVSRYHPVLIARATYYLFKLLQASYDHDYIRVPVLLHSISSFPQDILTRTFALVLQGMKLCVEKPGPLKNETMTSPDFWVILQTLATNKEAAPAVFDILEVGVSGSPSAIMADNYESAIALLNTFSTAASVGAVAEQKADKKQQRKSRPPKQEKPSENATVARGIKALNMIYDITARIPHLMNQSHLESTKAWSAYWLPIFQALTTQCINPCREVRHLAFSSLQRSLLSEELTSSDHKEWTAIFGEVLFPLILRLLKPEVFSSDRDGMSETRVQAASLLCKVFLQYIVQLSEWDGMLDLWLKIVEIMDRLMNSGQGDSLEEAVPENLKNVLLFMASSGYLVPPSENPAREKLWTETWKRIERFLPDLRDELKSELPLEEPAKAAVEAPAPAPQPQDVVGAERDLTVEQVLAEAAYVA</sequence>
<feature type="compositionally biased region" description="Basic and acidic residues" evidence="1">
    <location>
        <begin position="297"/>
        <end position="310"/>
    </location>
</feature>
<dbReference type="InterPro" id="IPR023394">
    <property type="entry name" value="Sec7_C_sf"/>
</dbReference>
<dbReference type="Pfam" id="PF12783">
    <property type="entry name" value="Sec7-like_HUS"/>
    <property type="match status" value="1"/>
</dbReference>
<evidence type="ECO:0000259" key="2">
    <source>
        <dbReference type="PROSITE" id="PS50190"/>
    </source>
</evidence>
<dbReference type="SUPFAM" id="SSF48371">
    <property type="entry name" value="ARM repeat"/>
    <property type="match status" value="1"/>
</dbReference>
<dbReference type="GO" id="GO:0005794">
    <property type="term" value="C:Golgi apparatus"/>
    <property type="evidence" value="ECO:0007669"/>
    <property type="project" value="UniProtKB-ARBA"/>
</dbReference>
<dbReference type="Pfam" id="PF23325">
    <property type="entry name" value="TPR_28"/>
    <property type="match status" value="1"/>
</dbReference>
<evidence type="ECO:0000256" key="1">
    <source>
        <dbReference type="SAM" id="MobiDB-lite"/>
    </source>
</evidence>
<dbReference type="InterPro" id="IPR016024">
    <property type="entry name" value="ARM-type_fold"/>
</dbReference>
<dbReference type="Gene3D" id="1.10.1000.11">
    <property type="entry name" value="Arf Nucleotide-binding Site Opener,domain 2"/>
    <property type="match status" value="1"/>
</dbReference>
<dbReference type="EMBL" id="JAQQPM010000001">
    <property type="protein sequence ID" value="KAK2066801.1"/>
    <property type="molecule type" value="Genomic_DNA"/>
</dbReference>
<feature type="region of interest" description="Disordered" evidence="1">
    <location>
        <begin position="1"/>
        <end position="34"/>
    </location>
</feature>
<name>A0AAD9HWM8_9PEZI</name>
<dbReference type="SMART" id="SM00222">
    <property type="entry name" value="Sec7"/>
    <property type="match status" value="1"/>
</dbReference>
<accession>A0AAD9HWM8</accession>
<feature type="compositionally biased region" description="Low complexity" evidence="1">
    <location>
        <begin position="363"/>
        <end position="373"/>
    </location>
</feature>
<dbReference type="InterPro" id="IPR056604">
    <property type="entry name" value="GBF1-like_TPR"/>
</dbReference>
<dbReference type="Pfam" id="PF01369">
    <property type="entry name" value="Sec7"/>
    <property type="match status" value="1"/>
</dbReference>
<dbReference type="PANTHER" id="PTHR10663:SF388">
    <property type="entry name" value="GOLGI-SPECIFIC BREFELDIN A-RESISTANCE GUANINE NUCLEOTIDE EXCHANGE FACTOR 1"/>
    <property type="match status" value="1"/>
</dbReference>
<organism evidence="3 4">
    <name type="scientific">Phyllachora maydis</name>
    <dbReference type="NCBI Taxonomy" id="1825666"/>
    <lineage>
        <taxon>Eukaryota</taxon>
        <taxon>Fungi</taxon>
        <taxon>Dikarya</taxon>
        <taxon>Ascomycota</taxon>
        <taxon>Pezizomycotina</taxon>
        <taxon>Sordariomycetes</taxon>
        <taxon>Sordariomycetidae</taxon>
        <taxon>Phyllachorales</taxon>
        <taxon>Phyllachoraceae</taxon>
        <taxon>Phyllachora</taxon>
    </lineage>
</organism>
<feature type="region of interest" description="Disordered" evidence="1">
    <location>
        <begin position="82"/>
        <end position="104"/>
    </location>
</feature>
<dbReference type="CDD" id="cd00171">
    <property type="entry name" value="Sec7"/>
    <property type="match status" value="1"/>
</dbReference>
<feature type="region of interest" description="Disordered" evidence="1">
    <location>
        <begin position="292"/>
        <end position="376"/>
    </location>
</feature>
<evidence type="ECO:0000313" key="4">
    <source>
        <dbReference type="Proteomes" id="UP001217918"/>
    </source>
</evidence>
<dbReference type="Proteomes" id="UP001217918">
    <property type="component" value="Unassembled WGS sequence"/>
</dbReference>
<protein>
    <recommendedName>
        <fullName evidence="2">SEC7 domain-containing protein</fullName>
    </recommendedName>
</protein>
<feature type="domain" description="SEC7" evidence="2">
    <location>
        <begin position="620"/>
        <end position="809"/>
    </location>
</feature>
<dbReference type="Gene3D" id="1.10.220.20">
    <property type="match status" value="1"/>
</dbReference>
<dbReference type="InterPro" id="IPR000904">
    <property type="entry name" value="Sec7_dom"/>
</dbReference>